<keyword evidence="6" id="KW-1185">Reference proteome</keyword>
<dbReference type="InterPro" id="IPR018060">
    <property type="entry name" value="HTH_AraC"/>
</dbReference>
<dbReference type="PROSITE" id="PS01124">
    <property type="entry name" value="HTH_ARAC_FAMILY_2"/>
    <property type="match status" value="1"/>
</dbReference>
<evidence type="ECO:0000259" key="4">
    <source>
        <dbReference type="PROSITE" id="PS01124"/>
    </source>
</evidence>
<gene>
    <name evidence="5" type="ORF">QWJ38_23175</name>
</gene>
<dbReference type="PANTHER" id="PTHR47893:SF1">
    <property type="entry name" value="REGULATORY PROTEIN PCHR"/>
    <property type="match status" value="1"/>
</dbReference>
<dbReference type="Gene3D" id="1.10.10.60">
    <property type="entry name" value="Homeodomain-like"/>
    <property type="match status" value="1"/>
</dbReference>
<organism evidence="5 6">
    <name type="scientific">Roseateles violae</name>
    <dbReference type="NCBI Taxonomy" id="3058042"/>
    <lineage>
        <taxon>Bacteria</taxon>
        <taxon>Pseudomonadati</taxon>
        <taxon>Pseudomonadota</taxon>
        <taxon>Betaproteobacteria</taxon>
        <taxon>Burkholderiales</taxon>
        <taxon>Sphaerotilaceae</taxon>
        <taxon>Roseateles</taxon>
    </lineage>
</organism>
<dbReference type="Pfam" id="PF12833">
    <property type="entry name" value="HTH_18"/>
    <property type="match status" value="1"/>
</dbReference>
<keyword evidence="2" id="KW-0238">DNA-binding</keyword>
<name>A0ABT8E077_9BURK</name>
<dbReference type="SMART" id="SM00342">
    <property type="entry name" value="HTH_ARAC"/>
    <property type="match status" value="1"/>
</dbReference>
<protein>
    <submittedName>
        <fullName evidence="5">AraC family transcriptional regulator</fullName>
    </submittedName>
</protein>
<dbReference type="Proteomes" id="UP001228044">
    <property type="component" value="Unassembled WGS sequence"/>
</dbReference>
<dbReference type="InterPro" id="IPR018062">
    <property type="entry name" value="HTH_AraC-typ_CS"/>
</dbReference>
<keyword evidence="3" id="KW-0804">Transcription</keyword>
<dbReference type="SUPFAM" id="SSF46689">
    <property type="entry name" value="Homeodomain-like"/>
    <property type="match status" value="1"/>
</dbReference>
<evidence type="ECO:0000256" key="3">
    <source>
        <dbReference type="ARBA" id="ARBA00023163"/>
    </source>
</evidence>
<evidence type="ECO:0000313" key="6">
    <source>
        <dbReference type="Proteomes" id="UP001228044"/>
    </source>
</evidence>
<dbReference type="InterPro" id="IPR009057">
    <property type="entry name" value="Homeodomain-like_sf"/>
</dbReference>
<evidence type="ECO:0000256" key="2">
    <source>
        <dbReference type="ARBA" id="ARBA00023125"/>
    </source>
</evidence>
<dbReference type="PANTHER" id="PTHR47893">
    <property type="entry name" value="REGULATORY PROTEIN PCHR"/>
    <property type="match status" value="1"/>
</dbReference>
<proteinExistence type="predicted"/>
<evidence type="ECO:0000313" key="5">
    <source>
        <dbReference type="EMBL" id="MDN3923200.1"/>
    </source>
</evidence>
<sequence>MRDWACDRLYRPSTRRQWPLTIDFYEIARSRRRTVVQSSPRQSHTFCEIDMKTKATGRPLSWWDQLVQPDGTERFSEMLEQLDFDDPAYLAGAERGVFKRFARRGVRVFFGGIGGSGSTDICRYDGGVEISVNNCVLPTLRRRVTDADEALIFLRATLCCDTIYRVEGMAPMVFNRPELTMVCLPKGVKLTIDGRGGCRQQGILGIFPPSALSEIFELSPQDLPPLLRAATLGEGSPGRIIALPLDHRVANLVADTIDTTLEGEMRALQYAGRLAELVAYALDAVKRDPGVQSKGRGVMRWRDADLAQLALERLSKDYRQPPRFDVLAKDLGTNANKLQASFKGVFGMTMAQYCLERRMREAQQLLLEGKLSVAEIADRVGYAHQSNFSAAFTAHVGDSPRGYRRHRAPISLELDLS</sequence>
<dbReference type="PROSITE" id="PS00041">
    <property type="entry name" value="HTH_ARAC_FAMILY_1"/>
    <property type="match status" value="1"/>
</dbReference>
<reference evidence="5 6" key="1">
    <citation type="submission" date="2023-06" db="EMBL/GenBank/DDBJ databases">
        <title>Pelomonas sp. PFR6 16S ribosomal RNA gene Genome sequencing and assembly.</title>
        <authorList>
            <person name="Woo H."/>
        </authorList>
    </citation>
    <scope>NUCLEOTIDE SEQUENCE [LARGE SCALE GENOMIC DNA]</scope>
    <source>
        <strain evidence="5 6">PFR6</strain>
    </source>
</reference>
<evidence type="ECO:0000256" key="1">
    <source>
        <dbReference type="ARBA" id="ARBA00023015"/>
    </source>
</evidence>
<accession>A0ABT8E077</accession>
<keyword evidence="1" id="KW-0805">Transcription regulation</keyword>
<feature type="domain" description="HTH araC/xylS-type" evidence="4">
    <location>
        <begin position="308"/>
        <end position="406"/>
    </location>
</feature>
<comment type="caution">
    <text evidence="5">The sequence shown here is derived from an EMBL/GenBank/DDBJ whole genome shotgun (WGS) entry which is preliminary data.</text>
</comment>
<dbReference type="RefSeq" id="WP_290361510.1">
    <property type="nucleotide sequence ID" value="NZ_JAUHHC010000008.1"/>
</dbReference>
<dbReference type="InterPro" id="IPR053142">
    <property type="entry name" value="PchR_regulatory_protein"/>
</dbReference>
<dbReference type="EMBL" id="JAUHHC010000008">
    <property type="protein sequence ID" value="MDN3923200.1"/>
    <property type="molecule type" value="Genomic_DNA"/>
</dbReference>